<evidence type="ECO:0000256" key="3">
    <source>
        <dbReference type="ARBA" id="ARBA00009759"/>
    </source>
</evidence>
<accession>A0A172YG60</accession>
<feature type="binding site" evidence="8">
    <location>
        <position position="93"/>
    </location>
    <ligand>
        <name>Mg(2+)</name>
        <dbReference type="ChEBI" id="CHEBI:18420"/>
        <label>2</label>
    </ligand>
</feature>
<dbReference type="GO" id="GO:0046854">
    <property type="term" value="P:phosphatidylinositol phosphate biosynthetic process"/>
    <property type="evidence" value="ECO:0007669"/>
    <property type="project" value="InterPro"/>
</dbReference>
<evidence type="ECO:0000256" key="5">
    <source>
        <dbReference type="ARBA" id="ARBA00022801"/>
    </source>
</evidence>
<comment type="similarity">
    <text evidence="3 9">Belongs to the inositol monophosphatase superfamily.</text>
</comment>
<feature type="binding site" evidence="8">
    <location>
        <position position="94"/>
    </location>
    <ligand>
        <name>Mg(2+)</name>
        <dbReference type="ChEBI" id="CHEBI:18420"/>
        <label>1</label>
        <note>catalytic</note>
    </ligand>
</feature>
<dbReference type="PANTHER" id="PTHR20854">
    <property type="entry name" value="INOSITOL MONOPHOSPHATASE"/>
    <property type="match status" value="1"/>
</dbReference>
<dbReference type="KEGG" id="haa:A5892_12905"/>
<comment type="catalytic activity">
    <reaction evidence="1 9">
        <text>a myo-inositol phosphate + H2O = myo-inositol + phosphate</text>
        <dbReference type="Rhea" id="RHEA:24056"/>
        <dbReference type="ChEBI" id="CHEBI:15377"/>
        <dbReference type="ChEBI" id="CHEBI:17268"/>
        <dbReference type="ChEBI" id="CHEBI:43474"/>
        <dbReference type="ChEBI" id="CHEBI:84139"/>
        <dbReference type="EC" id="3.1.3.25"/>
    </reaction>
</comment>
<dbReference type="GO" id="GO:0008934">
    <property type="term" value="F:inositol monophosphate 1-phosphatase activity"/>
    <property type="evidence" value="ECO:0007669"/>
    <property type="project" value="InterPro"/>
</dbReference>
<dbReference type="SUPFAM" id="SSF56655">
    <property type="entry name" value="Carbohydrate phosphatase"/>
    <property type="match status" value="1"/>
</dbReference>
<dbReference type="STRING" id="376489.A5892_12905"/>
<gene>
    <name evidence="10" type="ORF">A5892_12905</name>
</gene>
<keyword evidence="7 8" id="KW-0460">Magnesium</keyword>
<organism evidence="10 11">
    <name type="scientific">Halotalea alkalilenta</name>
    <dbReference type="NCBI Taxonomy" id="376489"/>
    <lineage>
        <taxon>Bacteria</taxon>
        <taxon>Pseudomonadati</taxon>
        <taxon>Pseudomonadota</taxon>
        <taxon>Gammaproteobacteria</taxon>
        <taxon>Oceanospirillales</taxon>
        <taxon>Halomonadaceae</taxon>
        <taxon>Halotalea</taxon>
    </lineage>
</organism>
<dbReference type="PROSITE" id="PS00630">
    <property type="entry name" value="IMP_2"/>
    <property type="match status" value="1"/>
</dbReference>
<evidence type="ECO:0000313" key="10">
    <source>
        <dbReference type="EMBL" id="ANF58258.1"/>
    </source>
</evidence>
<dbReference type="GO" id="GO:0006020">
    <property type="term" value="P:inositol metabolic process"/>
    <property type="evidence" value="ECO:0007669"/>
    <property type="project" value="TreeGrafter"/>
</dbReference>
<feature type="binding site" evidence="8">
    <location>
        <position position="91"/>
    </location>
    <ligand>
        <name>Mg(2+)</name>
        <dbReference type="ChEBI" id="CHEBI:18420"/>
        <label>1</label>
        <note>catalytic</note>
    </ligand>
</feature>
<protein>
    <recommendedName>
        <fullName evidence="9">Inositol-1-monophosphatase</fullName>
        <ecNumber evidence="9">3.1.3.25</ecNumber>
    </recommendedName>
</protein>
<sequence>MSSSLRLEERLDFTLALARQAGETIVAARREASFAKSLKRGVELVTDTDVAVDRQIAAALDQRFPNESRLTEELTPDSRQVDLEAALWIVDPIDGTVNFAHGHHHVAVSIAWALDGEIQLGVVHAPFLDETFSAIRGRGAWLNGAPIAASSADAFDEALIATGFSYTRADRAKQVARLARVLDAGRDVRRNGSAALDLCGVACGRLDAYYESVSPWDFAAGRLIAAEAGALIGHLGPVPAGIPAELHGEDLICCAPKLEAQLRALLAQADRDFAAA</sequence>
<dbReference type="AlphaFoldDB" id="A0A172YG60"/>
<evidence type="ECO:0000256" key="6">
    <source>
        <dbReference type="ARBA" id="ARBA00022814"/>
    </source>
</evidence>
<dbReference type="GO" id="GO:0007165">
    <property type="term" value="P:signal transduction"/>
    <property type="evidence" value="ECO:0007669"/>
    <property type="project" value="TreeGrafter"/>
</dbReference>
<keyword evidence="4 8" id="KW-0479">Metal-binding</keyword>
<dbReference type="InterPro" id="IPR020550">
    <property type="entry name" value="Inositol_monophosphatase_CS"/>
</dbReference>
<evidence type="ECO:0000256" key="9">
    <source>
        <dbReference type="RuleBase" id="RU364068"/>
    </source>
</evidence>
<evidence type="ECO:0000256" key="8">
    <source>
        <dbReference type="PIRSR" id="PIRSR600760-2"/>
    </source>
</evidence>
<evidence type="ECO:0000256" key="4">
    <source>
        <dbReference type="ARBA" id="ARBA00022723"/>
    </source>
</evidence>
<reference evidence="10 11" key="1">
    <citation type="submission" date="2016-04" db="EMBL/GenBank/DDBJ databases">
        <title>Complete Genome Sequence of Halotalea alkalilenta IHB B 13600.</title>
        <authorList>
            <person name="Swarnkar M.K."/>
            <person name="Sharma A."/>
            <person name="Kaushal K."/>
            <person name="Soni R."/>
            <person name="Rana S."/>
            <person name="Singh A.K."/>
            <person name="Gulati A."/>
        </authorList>
    </citation>
    <scope>NUCLEOTIDE SEQUENCE [LARGE SCALE GENOMIC DNA]</scope>
    <source>
        <strain evidence="10 11">IHB B 13600</strain>
    </source>
</reference>
<evidence type="ECO:0000256" key="1">
    <source>
        <dbReference type="ARBA" id="ARBA00001033"/>
    </source>
</evidence>
<dbReference type="EMBL" id="CP015243">
    <property type="protein sequence ID" value="ANF58258.1"/>
    <property type="molecule type" value="Genomic_DNA"/>
</dbReference>
<keyword evidence="6" id="KW-0805">Transcription regulation</keyword>
<dbReference type="Pfam" id="PF00459">
    <property type="entry name" value="Inositol_P"/>
    <property type="match status" value="1"/>
</dbReference>
<proteinExistence type="inferred from homology"/>
<dbReference type="RefSeq" id="WP_064123155.1">
    <property type="nucleotide sequence ID" value="NZ_CP015243.1"/>
</dbReference>
<dbReference type="InterPro" id="IPR000760">
    <property type="entry name" value="Inositol_monophosphatase-like"/>
</dbReference>
<evidence type="ECO:0000313" key="11">
    <source>
        <dbReference type="Proteomes" id="UP000077875"/>
    </source>
</evidence>
<dbReference type="InterPro" id="IPR020583">
    <property type="entry name" value="Inositol_monoP_metal-BS"/>
</dbReference>
<dbReference type="PANTHER" id="PTHR20854:SF4">
    <property type="entry name" value="INOSITOL-1-MONOPHOSPHATASE-RELATED"/>
    <property type="match status" value="1"/>
</dbReference>
<dbReference type="CDD" id="cd01639">
    <property type="entry name" value="IMPase"/>
    <property type="match status" value="1"/>
</dbReference>
<dbReference type="EC" id="3.1.3.25" evidence="9"/>
<keyword evidence="6" id="KW-0804">Transcription</keyword>
<dbReference type="PRINTS" id="PR00377">
    <property type="entry name" value="IMPHPHTASES"/>
</dbReference>
<feature type="binding site" evidence="8">
    <location>
        <position position="72"/>
    </location>
    <ligand>
        <name>Mg(2+)</name>
        <dbReference type="ChEBI" id="CHEBI:18420"/>
        <label>1</label>
        <note>catalytic</note>
    </ligand>
</feature>
<evidence type="ECO:0000256" key="2">
    <source>
        <dbReference type="ARBA" id="ARBA00001946"/>
    </source>
</evidence>
<dbReference type="InterPro" id="IPR033942">
    <property type="entry name" value="IMPase"/>
</dbReference>
<dbReference type="Proteomes" id="UP000077875">
    <property type="component" value="Chromosome"/>
</dbReference>
<feature type="binding site" evidence="8">
    <location>
        <position position="217"/>
    </location>
    <ligand>
        <name>Mg(2+)</name>
        <dbReference type="ChEBI" id="CHEBI:18420"/>
        <label>1</label>
        <note>catalytic</note>
    </ligand>
</feature>
<keyword evidence="6" id="KW-0889">Transcription antitermination</keyword>
<dbReference type="Gene3D" id="3.40.190.80">
    <property type="match status" value="1"/>
</dbReference>
<dbReference type="GO" id="GO:0046872">
    <property type="term" value="F:metal ion binding"/>
    <property type="evidence" value="ECO:0007669"/>
    <property type="project" value="UniProtKB-KW"/>
</dbReference>
<name>A0A172YG60_9GAMM</name>
<dbReference type="GO" id="GO:0031564">
    <property type="term" value="P:transcription antitermination"/>
    <property type="evidence" value="ECO:0007669"/>
    <property type="project" value="UniProtKB-KW"/>
</dbReference>
<keyword evidence="5 9" id="KW-0378">Hydrolase</keyword>
<evidence type="ECO:0000256" key="7">
    <source>
        <dbReference type="ARBA" id="ARBA00022842"/>
    </source>
</evidence>
<dbReference type="PROSITE" id="PS00629">
    <property type="entry name" value="IMP_1"/>
    <property type="match status" value="1"/>
</dbReference>
<dbReference type="Gene3D" id="3.30.540.10">
    <property type="entry name" value="Fructose-1,6-Bisphosphatase, subunit A, domain 1"/>
    <property type="match status" value="1"/>
</dbReference>
<keyword evidence="11" id="KW-1185">Reference proteome</keyword>
<comment type="cofactor">
    <cofactor evidence="2 8 9">
        <name>Mg(2+)</name>
        <dbReference type="ChEBI" id="CHEBI:18420"/>
    </cofactor>
</comment>